<reference evidence="2" key="2">
    <citation type="journal article" date="2018" name="Plant J.">
        <title>The Sorghum bicolor reference genome: improved assembly, gene annotations, a transcriptome atlas, and signatures of genome organization.</title>
        <authorList>
            <person name="McCormick R.F."/>
            <person name="Truong S.K."/>
            <person name="Sreedasyam A."/>
            <person name="Jenkins J."/>
            <person name="Shu S."/>
            <person name="Sims D."/>
            <person name="Kennedy M."/>
            <person name="Amirebrahimi M."/>
            <person name="Weers B.D."/>
            <person name="McKinley B."/>
            <person name="Mattison A."/>
            <person name="Morishige D.T."/>
            <person name="Grimwood J."/>
            <person name="Schmutz J."/>
            <person name="Mullet J.E."/>
        </authorList>
    </citation>
    <scope>NUCLEOTIDE SEQUENCE [LARGE SCALE GENOMIC DNA]</scope>
    <source>
        <strain evidence="2">cv. BTx623</strain>
    </source>
</reference>
<feature type="non-terminal residue" evidence="1">
    <location>
        <position position="1"/>
    </location>
</feature>
<dbReference type="EMBL" id="CM000766">
    <property type="protein sequence ID" value="OQU80866.1"/>
    <property type="molecule type" value="Genomic_DNA"/>
</dbReference>
<gene>
    <name evidence="1" type="ORF">SORBI_3007G199901</name>
</gene>
<dbReference type="InterPro" id="IPR036574">
    <property type="entry name" value="Scorpion_toxin-like_sf"/>
</dbReference>
<name>A0A1Z5RBV4_SORBI</name>
<dbReference type="Proteomes" id="UP000000768">
    <property type="component" value="Chromosome 7"/>
</dbReference>
<sequence>LASSCSEHLSGSYQGICVGLINDNTCNNVCLDESSDNLQGFCNLLQCWCKGRCTTEIEAVASAPIRQ</sequence>
<protein>
    <recommendedName>
        <fullName evidence="3">Knottin scorpion toxin-like domain-containing protein</fullName>
    </recommendedName>
</protein>
<accession>A0A1Z5RBV4</accession>
<dbReference type="InParanoid" id="A0A1Z5RBV4"/>
<evidence type="ECO:0000313" key="1">
    <source>
        <dbReference type="EMBL" id="OQU80866.1"/>
    </source>
</evidence>
<dbReference type="SUPFAM" id="SSF57095">
    <property type="entry name" value="Scorpion toxin-like"/>
    <property type="match status" value="1"/>
</dbReference>
<dbReference type="AlphaFoldDB" id="A0A1Z5RBV4"/>
<reference evidence="1 2" key="1">
    <citation type="journal article" date="2009" name="Nature">
        <title>The Sorghum bicolor genome and the diversification of grasses.</title>
        <authorList>
            <person name="Paterson A.H."/>
            <person name="Bowers J.E."/>
            <person name="Bruggmann R."/>
            <person name="Dubchak I."/>
            <person name="Grimwood J."/>
            <person name="Gundlach H."/>
            <person name="Haberer G."/>
            <person name="Hellsten U."/>
            <person name="Mitros T."/>
            <person name="Poliakov A."/>
            <person name="Schmutz J."/>
            <person name="Spannagl M."/>
            <person name="Tang H."/>
            <person name="Wang X."/>
            <person name="Wicker T."/>
            <person name="Bharti A.K."/>
            <person name="Chapman J."/>
            <person name="Feltus F.A."/>
            <person name="Gowik U."/>
            <person name="Grigoriev I.V."/>
            <person name="Lyons E."/>
            <person name="Maher C.A."/>
            <person name="Martis M."/>
            <person name="Narechania A."/>
            <person name="Otillar R.P."/>
            <person name="Penning B.W."/>
            <person name="Salamov A.A."/>
            <person name="Wang Y."/>
            <person name="Zhang L."/>
            <person name="Carpita N.C."/>
            <person name="Freeling M."/>
            <person name="Gingle A.R."/>
            <person name="Hash C.T."/>
            <person name="Keller B."/>
            <person name="Klein P."/>
            <person name="Kresovich S."/>
            <person name="McCann M.C."/>
            <person name="Ming R."/>
            <person name="Peterson D.G."/>
            <person name="Mehboob-ur-Rahman"/>
            <person name="Ware D."/>
            <person name="Westhoff P."/>
            <person name="Mayer K.F."/>
            <person name="Messing J."/>
            <person name="Rokhsar D.S."/>
        </authorList>
    </citation>
    <scope>NUCLEOTIDE SEQUENCE [LARGE SCALE GENOMIC DNA]</scope>
    <source>
        <strain evidence="2">cv. BTx623</strain>
    </source>
</reference>
<proteinExistence type="predicted"/>
<organism evidence="1 2">
    <name type="scientific">Sorghum bicolor</name>
    <name type="common">Sorghum</name>
    <name type="synonym">Sorghum vulgare</name>
    <dbReference type="NCBI Taxonomy" id="4558"/>
    <lineage>
        <taxon>Eukaryota</taxon>
        <taxon>Viridiplantae</taxon>
        <taxon>Streptophyta</taxon>
        <taxon>Embryophyta</taxon>
        <taxon>Tracheophyta</taxon>
        <taxon>Spermatophyta</taxon>
        <taxon>Magnoliopsida</taxon>
        <taxon>Liliopsida</taxon>
        <taxon>Poales</taxon>
        <taxon>Poaceae</taxon>
        <taxon>PACMAD clade</taxon>
        <taxon>Panicoideae</taxon>
        <taxon>Andropogonodae</taxon>
        <taxon>Andropogoneae</taxon>
        <taxon>Sorghinae</taxon>
        <taxon>Sorghum</taxon>
    </lineage>
</organism>
<evidence type="ECO:0008006" key="3">
    <source>
        <dbReference type="Google" id="ProtNLM"/>
    </source>
</evidence>
<evidence type="ECO:0000313" key="2">
    <source>
        <dbReference type="Proteomes" id="UP000000768"/>
    </source>
</evidence>
<dbReference type="Gene3D" id="3.30.30.10">
    <property type="entry name" value="Knottin, scorpion toxin-like"/>
    <property type="match status" value="1"/>
</dbReference>
<keyword evidence="2" id="KW-1185">Reference proteome</keyword>
<dbReference type="OMA" id="GRCTTEI"/>